<keyword evidence="8" id="KW-1185">Reference proteome</keyword>
<name>A0AAD7DDQ5_MYCRO</name>
<keyword evidence="3" id="KW-0805">Transcription regulation</keyword>
<dbReference type="PROSITE" id="PS50048">
    <property type="entry name" value="ZN2_CY6_FUNGAL_2"/>
    <property type="match status" value="1"/>
</dbReference>
<dbReference type="PANTHER" id="PTHR47338:SF29">
    <property type="entry name" value="ZN(2)-C6 FUNGAL-TYPE DOMAIN-CONTAINING PROTEIN"/>
    <property type="match status" value="1"/>
</dbReference>
<evidence type="ECO:0000313" key="8">
    <source>
        <dbReference type="Proteomes" id="UP001221757"/>
    </source>
</evidence>
<dbReference type="GO" id="GO:0003677">
    <property type="term" value="F:DNA binding"/>
    <property type="evidence" value="ECO:0007669"/>
    <property type="project" value="InterPro"/>
</dbReference>
<dbReference type="Pfam" id="PF04082">
    <property type="entry name" value="Fungal_trans"/>
    <property type="match status" value="1"/>
</dbReference>
<accession>A0AAD7DDQ5</accession>
<evidence type="ECO:0000256" key="1">
    <source>
        <dbReference type="ARBA" id="ARBA00004123"/>
    </source>
</evidence>
<dbReference type="EMBL" id="JARKIE010000076">
    <property type="protein sequence ID" value="KAJ7688885.1"/>
    <property type="molecule type" value="Genomic_DNA"/>
</dbReference>
<keyword evidence="2" id="KW-0479">Metal-binding</keyword>
<comment type="caution">
    <text evidence="7">The sequence shown here is derived from an EMBL/GenBank/DDBJ whole genome shotgun (WGS) entry which is preliminary data.</text>
</comment>
<dbReference type="SUPFAM" id="SSF57701">
    <property type="entry name" value="Zn2/Cys6 DNA-binding domain"/>
    <property type="match status" value="1"/>
</dbReference>
<dbReference type="CDD" id="cd12148">
    <property type="entry name" value="fungal_TF_MHR"/>
    <property type="match status" value="1"/>
</dbReference>
<evidence type="ECO:0000256" key="4">
    <source>
        <dbReference type="ARBA" id="ARBA00023163"/>
    </source>
</evidence>
<sequence>MKQTFAVSPLSPLQKGKACTNCRRRKIKCDGTKPMCGPCSRYSVAFGDCEYVENGPSSGQMLEEQISILQARIEELETPKNQRLTLSMPRASSSRGYPVPPSQISPSNTMGLGPLLNYFYLQQTSGTSVNQSASNSMPTELPFIVLQALVHNFLHNATCFGFFLDTQAFHDAVTSTNGRNLPPVLLNVMYLFGVHLSEDERITVYEPAFLAHALRSTASSLSGSHPRTVLHSLQASVLLAYYFIRNARFLEGKYHTSAAVSIAVSAGLHRIRGAQGGALMPTAEALPPPADALEEGERINAFWSVLTLNNCWAGMDAAGSPSNVGYGPAGLKIDTPWPLETRHYVEASHLRFRRPDLVPRHSSDTVARFLADAPDNVGSGQALHAKAAILFEAATRLADRYRANSISRNDPEFLGLDRKIDVFTAALPAIQSKAMLVVHTLAHGATIQLQKPLVREHSSARGKSLAAARAVADILLKTDVPKMGLIDPVLGPLWTSTCQTFINEVVRRRSQDAGSHIQGMIDSLNIVIAAMQIFSSHGRLMTTQLDTVRQAYTAARIGG</sequence>
<dbReference type="GO" id="GO:0005634">
    <property type="term" value="C:nucleus"/>
    <property type="evidence" value="ECO:0007669"/>
    <property type="project" value="UniProtKB-SubCell"/>
</dbReference>
<dbReference type="GO" id="GO:0000981">
    <property type="term" value="F:DNA-binding transcription factor activity, RNA polymerase II-specific"/>
    <property type="evidence" value="ECO:0007669"/>
    <property type="project" value="InterPro"/>
</dbReference>
<evidence type="ECO:0000256" key="5">
    <source>
        <dbReference type="ARBA" id="ARBA00023242"/>
    </source>
</evidence>
<evidence type="ECO:0000256" key="2">
    <source>
        <dbReference type="ARBA" id="ARBA00022723"/>
    </source>
</evidence>
<dbReference type="GO" id="GO:0008270">
    <property type="term" value="F:zinc ion binding"/>
    <property type="evidence" value="ECO:0007669"/>
    <property type="project" value="InterPro"/>
</dbReference>
<dbReference type="InterPro" id="IPR007219">
    <property type="entry name" value="XnlR_reg_dom"/>
</dbReference>
<dbReference type="AlphaFoldDB" id="A0AAD7DDQ5"/>
<dbReference type="PANTHER" id="PTHR47338">
    <property type="entry name" value="ZN(II)2CYS6 TRANSCRIPTION FACTOR (EUROFUNG)-RELATED"/>
    <property type="match status" value="1"/>
</dbReference>
<reference evidence="7" key="1">
    <citation type="submission" date="2023-03" db="EMBL/GenBank/DDBJ databases">
        <title>Massive genome expansion in bonnet fungi (Mycena s.s.) driven by repeated elements and novel gene families across ecological guilds.</title>
        <authorList>
            <consortium name="Lawrence Berkeley National Laboratory"/>
            <person name="Harder C.B."/>
            <person name="Miyauchi S."/>
            <person name="Viragh M."/>
            <person name="Kuo A."/>
            <person name="Thoen E."/>
            <person name="Andreopoulos B."/>
            <person name="Lu D."/>
            <person name="Skrede I."/>
            <person name="Drula E."/>
            <person name="Henrissat B."/>
            <person name="Morin E."/>
            <person name="Kohler A."/>
            <person name="Barry K."/>
            <person name="LaButti K."/>
            <person name="Morin E."/>
            <person name="Salamov A."/>
            <person name="Lipzen A."/>
            <person name="Mereny Z."/>
            <person name="Hegedus B."/>
            <person name="Baldrian P."/>
            <person name="Stursova M."/>
            <person name="Weitz H."/>
            <person name="Taylor A."/>
            <person name="Grigoriev I.V."/>
            <person name="Nagy L.G."/>
            <person name="Martin F."/>
            <person name="Kauserud H."/>
        </authorList>
    </citation>
    <scope>NUCLEOTIDE SEQUENCE</scope>
    <source>
        <strain evidence="7">CBHHK067</strain>
    </source>
</reference>
<keyword evidence="4" id="KW-0804">Transcription</keyword>
<organism evidence="7 8">
    <name type="scientific">Mycena rosella</name>
    <name type="common">Pink bonnet</name>
    <name type="synonym">Agaricus rosellus</name>
    <dbReference type="NCBI Taxonomy" id="1033263"/>
    <lineage>
        <taxon>Eukaryota</taxon>
        <taxon>Fungi</taxon>
        <taxon>Dikarya</taxon>
        <taxon>Basidiomycota</taxon>
        <taxon>Agaricomycotina</taxon>
        <taxon>Agaricomycetes</taxon>
        <taxon>Agaricomycetidae</taxon>
        <taxon>Agaricales</taxon>
        <taxon>Marasmiineae</taxon>
        <taxon>Mycenaceae</taxon>
        <taxon>Mycena</taxon>
    </lineage>
</organism>
<evidence type="ECO:0000313" key="7">
    <source>
        <dbReference type="EMBL" id="KAJ7688885.1"/>
    </source>
</evidence>
<gene>
    <name evidence="7" type="ORF">B0H17DRAFT_1202747</name>
</gene>
<dbReference type="InterPro" id="IPR001138">
    <property type="entry name" value="Zn2Cys6_DnaBD"/>
</dbReference>
<feature type="domain" description="Zn(2)-C6 fungal-type" evidence="6">
    <location>
        <begin position="18"/>
        <end position="51"/>
    </location>
</feature>
<evidence type="ECO:0000259" key="6">
    <source>
        <dbReference type="PROSITE" id="PS50048"/>
    </source>
</evidence>
<evidence type="ECO:0000256" key="3">
    <source>
        <dbReference type="ARBA" id="ARBA00023015"/>
    </source>
</evidence>
<dbReference type="Proteomes" id="UP001221757">
    <property type="component" value="Unassembled WGS sequence"/>
</dbReference>
<dbReference type="Pfam" id="PF00172">
    <property type="entry name" value="Zn_clus"/>
    <property type="match status" value="1"/>
</dbReference>
<comment type="subcellular location">
    <subcellularLocation>
        <location evidence="1">Nucleus</location>
    </subcellularLocation>
</comment>
<keyword evidence="5" id="KW-0539">Nucleus</keyword>
<dbReference type="GO" id="GO:0006351">
    <property type="term" value="P:DNA-templated transcription"/>
    <property type="evidence" value="ECO:0007669"/>
    <property type="project" value="InterPro"/>
</dbReference>
<proteinExistence type="predicted"/>
<dbReference type="SMART" id="SM00066">
    <property type="entry name" value="GAL4"/>
    <property type="match status" value="1"/>
</dbReference>
<dbReference type="InterPro" id="IPR050815">
    <property type="entry name" value="TF_fung"/>
</dbReference>
<dbReference type="InterPro" id="IPR036864">
    <property type="entry name" value="Zn2-C6_fun-type_DNA-bd_sf"/>
</dbReference>
<dbReference type="Gene3D" id="4.10.240.10">
    <property type="entry name" value="Zn(2)-C6 fungal-type DNA-binding domain"/>
    <property type="match status" value="1"/>
</dbReference>
<protein>
    <recommendedName>
        <fullName evidence="6">Zn(2)-C6 fungal-type domain-containing protein</fullName>
    </recommendedName>
</protein>
<dbReference type="CDD" id="cd00067">
    <property type="entry name" value="GAL4"/>
    <property type="match status" value="1"/>
</dbReference>